<feature type="region of interest" description="Disordered" evidence="1">
    <location>
        <begin position="1"/>
        <end position="88"/>
    </location>
</feature>
<feature type="compositionally biased region" description="Polar residues" evidence="1">
    <location>
        <begin position="454"/>
        <end position="470"/>
    </location>
</feature>
<gene>
    <name evidence="2" type="ORF">Q4I28_000768</name>
</gene>
<accession>A0AAW3C804</accession>
<feature type="compositionally biased region" description="Basic and acidic residues" evidence="1">
    <location>
        <begin position="10"/>
        <end position="22"/>
    </location>
</feature>
<feature type="compositionally biased region" description="Polar residues" evidence="1">
    <location>
        <begin position="2140"/>
        <end position="2152"/>
    </location>
</feature>
<evidence type="ECO:0000313" key="2">
    <source>
        <dbReference type="EMBL" id="KAL0530415.1"/>
    </source>
</evidence>
<feature type="compositionally biased region" description="Low complexity" evidence="1">
    <location>
        <begin position="1269"/>
        <end position="1291"/>
    </location>
</feature>
<feature type="region of interest" description="Disordered" evidence="1">
    <location>
        <begin position="1499"/>
        <end position="1543"/>
    </location>
</feature>
<feature type="region of interest" description="Disordered" evidence="1">
    <location>
        <begin position="828"/>
        <end position="871"/>
    </location>
</feature>
<feature type="compositionally biased region" description="Low complexity" evidence="1">
    <location>
        <begin position="2023"/>
        <end position="2043"/>
    </location>
</feature>
<feature type="compositionally biased region" description="Low complexity" evidence="1">
    <location>
        <begin position="2058"/>
        <end position="2068"/>
    </location>
</feature>
<feature type="compositionally biased region" description="Low complexity" evidence="1">
    <location>
        <begin position="1351"/>
        <end position="1366"/>
    </location>
</feature>
<name>A0AAW3C804_9TRYP</name>
<feature type="region of interest" description="Disordered" evidence="1">
    <location>
        <begin position="1178"/>
        <end position="1202"/>
    </location>
</feature>
<feature type="compositionally biased region" description="Low complexity" evidence="1">
    <location>
        <begin position="1332"/>
        <end position="1344"/>
    </location>
</feature>
<feature type="region of interest" description="Disordered" evidence="1">
    <location>
        <begin position="384"/>
        <end position="504"/>
    </location>
</feature>
<feature type="region of interest" description="Disordered" evidence="1">
    <location>
        <begin position="2013"/>
        <end position="2088"/>
    </location>
</feature>
<feature type="compositionally biased region" description="Basic and acidic residues" evidence="1">
    <location>
        <begin position="273"/>
        <end position="284"/>
    </location>
</feature>
<feature type="region of interest" description="Disordered" evidence="1">
    <location>
        <begin position="1331"/>
        <end position="1366"/>
    </location>
</feature>
<feature type="compositionally biased region" description="Polar residues" evidence="1">
    <location>
        <begin position="1406"/>
        <end position="1422"/>
    </location>
</feature>
<feature type="compositionally biased region" description="Basic residues" evidence="1">
    <location>
        <begin position="2235"/>
        <end position="2246"/>
    </location>
</feature>
<feature type="compositionally biased region" description="Basic and acidic residues" evidence="1">
    <location>
        <begin position="404"/>
        <end position="424"/>
    </location>
</feature>
<evidence type="ECO:0000313" key="3">
    <source>
        <dbReference type="Proteomes" id="UP001501274"/>
    </source>
</evidence>
<dbReference type="PANTHER" id="PTHR33472:SF28">
    <property type="entry name" value="BROMO AND FHA DOMAIN-CONTAINING PROTEIN DDB_G0267958"/>
    <property type="match status" value="1"/>
</dbReference>
<feature type="compositionally biased region" description="Low complexity" evidence="1">
    <location>
        <begin position="856"/>
        <end position="871"/>
    </location>
</feature>
<feature type="compositionally biased region" description="Low complexity" evidence="1">
    <location>
        <begin position="235"/>
        <end position="246"/>
    </location>
</feature>
<sequence length="2246" mass="238826">MNLPSPVKAPDADSPHSFRAESEAATAHKPLNLRSTSPAASHLPSARSSSSSSLSLSLQLHHSSSLANSAALPGARRRTDNSPLRPPQDAAVGIEELVAPHVRQLYNTEVRSCGHPQRLYIKVPVSLSSRATERDRQGGGAPLRHSAAPDTEGTEAVTLRHPTGSPVHAFAPPLAPVSNTTAEATPSARDALHRLPSPPSASPAASVSPYGTESTRVSLGSEPLPVVGTDGVRTPASSASASPAPAETAEMSDAKAHREDENNKQLPHQPQQQHERRGGSERGLHSAPPLMEPQTLIAAPSTFIHATPSILPSPHQRSTLGGTEERDIDVNVSAEDTTHHIASVDTSPAEVCLMQEGVPSAVTPSWAGREAAAATEGTVNYFPPASTASSVTSREEVVGDDLDDKAGSDDGDDREVSGDVRSLPESEVEEWLLGASDQPSATAEAAQQERPHSLQLTKAETPEMSPSLSRSGEELQENVSVDTSRSPVDSSLPRKLSTLQHSDDDGDATVEAVVVELAQQQQSRFEDITVTERTIPPAATSFSPVELLEGEVEQALSALANPESSAVSDGSADNDAVDTVLPDTDALEGVGAAAAADVVANVVNTGQLVENSDVSDAEGNCAVEELVESADFSSANDLESAPRSVLADAVTGSEEVIDDVQKQQHRTLIPCAVDAIVSANSVAARSSSSGRVLMPPPIPRAVAAEMTTGGYAGRISSSEVSRVSGTEADAEAHLRGYLNDNVATCGAVRARDTSSLTTTLPPPPSVVHTTDMWRWPPQPASYDSRRRHHHQLRDGERQQSWPLGALFQRRPVARDLLADVSVMYDEEDSGGKYTAWQPRSLAQGEGSDNRLLPQHASPSAAAAATAASPPSLPSVVTADTLVLAHRRMIADSSLDELVELEREGRRMIIFDMLQDREAVLQEEEVDFSILSLLSHRTLTVAAASVPRPAWVPPLSPSPLSPPTSNSISHSVAASALAGITVPPPSGVEVEQLRRARALPGCFSLGIVSSALFADELLQREIVEAEEDSARAMLQRLCQCDADALNPCSILMQEALARQRLVAMAQLELQQTWLLENSPAAGALELLSIGRELGLCTMMETDERRKVIEKAEQLGRQRLQELHWRGVAARLRQCELLRASIDVALRDAIEDALFDETQAREELRVEEIREMTRLLESASGTAVRGATRQRQQQRGTTPQRWNEKAHVLATSVAPLQLSARNVKSSRSAAADRESDAPAGKDDDSDWDVMAEVVSDFYGGCSAAGSDAERPPVSASSLSSPTTTTVSSSLPISEASPEDHMATTAVTAAAAAAAANDGSALVAVDAPNFFEWDPTSNSASSPSTGSKARRPHPSSSQQQQQHTSISSPSLHLTHLTALTTTATGNTTSATTSSGGGTSQGKQEPATHASGNTTSDSRRSPTTVLPTEEEQQKLLWGHERVSPAEVSALRHALRCAEAAARDRYRASRWAEVIIEEGKAAPAWQHDHDSSTVVSAANLHDGVAESRSTPPPLSLRKQQHHMDSVDGVADGPRQPRTASHLGHASTTRGPLFINRHTIPCSLCSSPRRNYAALAGKYTLQREPQSSSPLLAAATISASWPSTPSSCSPRPYTERDVYAYHPHRTRHSKPARCCAAFGGHPDPRVPWERPCENIGDEAAVSSAEAMPDFFTHSAADAPASASDSTLQRPAREVFSARRSCTLSAAASSQVPLAATVPLAPASSTAATHTGGPVVLEVIMGRRARGLSLGADVTVSSMSPSTCLSESPTRARPPQAYAAPTAVWARYVQEQQLVRCVRNRGVTNEDDSERALYASFATPIRDGGAATQVNPDQSGCSRRRWEHAEDYAGQHVSAPSAPLLITRLPLECGPGVWMSSPRDAHGAVHVVATTTPTCSRPAPAKLADAFSHAARTGDVVCLPTTVAELLQHPQHTRLPRPTSTISVSPMKRLSCELAKDHHALRQQPAPYRYVDVFYGNREQPPHRNAQALPPSTSVLVPPSSTSSSAFIAARCAAVREREIQQELRQHLQAPSPSQARRAPPSPSLARAGRTAASRQASSTKFPPALLTTAAAAAAGDEEEVLTDESAEPEDFYFDDDDAFMPRLTAVASRVGRHRAVELRRQQLQQSCRGAMRPTARPPASPPPPLSYQQHRQSTSDAASGNHGDDGNRVPPPGGRRLPAPSLSPRTSSFSLRRGLMATPLSSPLTSAVPAGASSSASRPVGFIQPQHPPQRTGAEQQWGQRHPKQRRAHPLA</sequence>
<proteinExistence type="predicted"/>
<evidence type="ECO:0000256" key="1">
    <source>
        <dbReference type="SAM" id="MobiDB-lite"/>
    </source>
</evidence>
<feature type="region of interest" description="Disordered" evidence="1">
    <location>
        <begin position="1261"/>
        <end position="1299"/>
    </location>
</feature>
<feature type="region of interest" description="Disordered" evidence="1">
    <location>
        <begin position="129"/>
        <end position="288"/>
    </location>
</feature>
<protein>
    <submittedName>
        <fullName evidence="2">Uncharacterized protein</fullName>
    </submittedName>
</protein>
<feature type="region of interest" description="Disordered" evidence="1">
    <location>
        <begin position="2194"/>
        <end position="2246"/>
    </location>
</feature>
<feature type="compositionally biased region" description="Low complexity" evidence="1">
    <location>
        <begin position="1180"/>
        <end position="1199"/>
    </location>
</feature>
<feature type="compositionally biased region" description="Low complexity" evidence="1">
    <location>
        <begin position="1379"/>
        <end position="1390"/>
    </location>
</feature>
<feature type="compositionally biased region" description="Acidic residues" evidence="1">
    <location>
        <begin position="2069"/>
        <end position="2088"/>
    </location>
</feature>
<comment type="caution">
    <text evidence="2">The sequence shown here is derived from an EMBL/GenBank/DDBJ whole genome shotgun (WGS) entry which is preliminary data.</text>
</comment>
<feature type="compositionally biased region" description="Basic and acidic residues" evidence="1">
    <location>
        <begin position="252"/>
        <end position="263"/>
    </location>
</feature>
<feature type="compositionally biased region" description="Polar residues" evidence="1">
    <location>
        <begin position="477"/>
        <end position="489"/>
    </location>
</feature>
<feature type="region of interest" description="Disordered" evidence="1">
    <location>
        <begin position="1218"/>
        <end position="1245"/>
    </location>
</feature>
<feature type="compositionally biased region" description="Basic and acidic residues" evidence="1">
    <location>
        <begin position="1228"/>
        <end position="1240"/>
    </location>
</feature>
<feature type="region of interest" description="Disordered" evidence="1">
    <location>
        <begin position="2113"/>
        <end position="2181"/>
    </location>
</feature>
<reference evidence="2 3" key="1">
    <citation type="submission" date="2024-02" db="EMBL/GenBank/DDBJ databases">
        <title>FIRST GENOME SEQUENCES OF Leishmania (Viannia) shawi, Leishmania (Viannia) lindenbergi AND Leishmania (Viannia) utingensis.</title>
        <authorList>
            <person name="Resadore F."/>
            <person name="Custodio M.G.F."/>
            <person name="Boite M.C."/>
            <person name="Cupolillo E."/>
            <person name="Ferreira G.E.M."/>
        </authorList>
    </citation>
    <scope>NUCLEOTIDE SEQUENCE [LARGE SCALE GENOMIC DNA]</scope>
    <source>
        <strain evidence="2 3">MDAS/BR/1979/M5533</strain>
    </source>
</reference>
<organism evidence="2 3">
    <name type="scientific">Leishmania naiffi</name>
    <dbReference type="NCBI Taxonomy" id="5678"/>
    <lineage>
        <taxon>Eukaryota</taxon>
        <taxon>Discoba</taxon>
        <taxon>Euglenozoa</taxon>
        <taxon>Kinetoplastea</taxon>
        <taxon>Metakinetoplastina</taxon>
        <taxon>Trypanosomatida</taxon>
        <taxon>Trypanosomatidae</taxon>
        <taxon>Leishmaniinae</taxon>
        <taxon>Leishmania</taxon>
        <taxon>Leishmania naiffi species complex</taxon>
    </lineage>
</organism>
<feature type="compositionally biased region" description="Low complexity" evidence="1">
    <location>
        <begin position="1982"/>
        <end position="1993"/>
    </location>
</feature>
<dbReference type="EMBL" id="JBAMZN010000004">
    <property type="protein sequence ID" value="KAL0530415.1"/>
    <property type="molecule type" value="Genomic_DNA"/>
</dbReference>
<feature type="region of interest" description="Disordered" evidence="1">
    <location>
        <begin position="778"/>
        <end position="797"/>
    </location>
</feature>
<feature type="compositionally biased region" description="Low complexity" evidence="1">
    <location>
        <begin position="37"/>
        <end position="74"/>
    </location>
</feature>
<dbReference type="Proteomes" id="UP001501274">
    <property type="component" value="Unassembled WGS sequence"/>
</dbReference>
<dbReference type="PANTHER" id="PTHR33472">
    <property type="entry name" value="OS01G0106600 PROTEIN"/>
    <property type="match status" value="1"/>
</dbReference>
<keyword evidence="3" id="KW-1185">Reference proteome</keyword>
<feature type="region of interest" description="Disordered" evidence="1">
    <location>
        <begin position="1972"/>
        <end position="1993"/>
    </location>
</feature>
<feature type="compositionally biased region" description="Pro residues" evidence="1">
    <location>
        <begin position="2129"/>
        <end position="2139"/>
    </location>
</feature>
<feature type="compositionally biased region" description="Low complexity" evidence="1">
    <location>
        <begin position="2200"/>
        <end position="2215"/>
    </location>
</feature>
<feature type="region of interest" description="Disordered" evidence="1">
    <location>
        <begin position="1379"/>
        <end position="1430"/>
    </location>
</feature>